<reference evidence="1" key="1">
    <citation type="submission" date="2020-05" db="EMBL/GenBank/DDBJ databases">
        <authorList>
            <person name="Chiriac C."/>
            <person name="Salcher M."/>
            <person name="Ghai R."/>
            <person name="Kavagutti S V."/>
        </authorList>
    </citation>
    <scope>NUCLEOTIDE SEQUENCE</scope>
</reference>
<dbReference type="EMBL" id="CAEZYQ010000029">
    <property type="protein sequence ID" value="CAB4764048.1"/>
    <property type="molecule type" value="Genomic_DNA"/>
</dbReference>
<name>A0A6J6UYA1_9ZZZZ</name>
<dbReference type="AlphaFoldDB" id="A0A6J6UYA1"/>
<dbReference type="GO" id="GO:0003989">
    <property type="term" value="F:acetyl-CoA carboxylase activity"/>
    <property type="evidence" value="ECO:0007669"/>
    <property type="project" value="InterPro"/>
</dbReference>
<evidence type="ECO:0000313" key="1">
    <source>
        <dbReference type="EMBL" id="CAB4764048.1"/>
    </source>
</evidence>
<proteinExistence type="predicted"/>
<gene>
    <name evidence="1" type="ORF">UFOPK2761_02868</name>
</gene>
<sequence length="70" mass="7411">MSEESTPLLRVVSPDATPEEVAALVAVLSALGGGEPEAPRPRSQWAAPHRAVRRTLPHGRGAWRASGLPH</sequence>
<protein>
    <submittedName>
        <fullName evidence="1">Unannotated protein</fullName>
    </submittedName>
</protein>
<dbReference type="Pfam" id="PF13822">
    <property type="entry name" value="ACC_epsilon"/>
    <property type="match status" value="1"/>
</dbReference>
<accession>A0A6J6UYA1</accession>
<dbReference type="InterPro" id="IPR032716">
    <property type="entry name" value="ACC_epsilon"/>
</dbReference>
<organism evidence="1">
    <name type="scientific">freshwater metagenome</name>
    <dbReference type="NCBI Taxonomy" id="449393"/>
    <lineage>
        <taxon>unclassified sequences</taxon>
        <taxon>metagenomes</taxon>
        <taxon>ecological metagenomes</taxon>
    </lineage>
</organism>
<dbReference type="GO" id="GO:0004658">
    <property type="term" value="F:propionyl-CoA carboxylase activity"/>
    <property type="evidence" value="ECO:0007669"/>
    <property type="project" value="InterPro"/>
</dbReference>